<dbReference type="InterPro" id="IPR047153">
    <property type="entry name" value="TRIM45/56/19-like"/>
</dbReference>
<dbReference type="AlphaFoldDB" id="A0A2C9L217"/>
<organism evidence="7 8">
    <name type="scientific">Biomphalaria glabrata</name>
    <name type="common">Bloodfluke planorb</name>
    <name type="synonym">Freshwater snail</name>
    <dbReference type="NCBI Taxonomy" id="6526"/>
    <lineage>
        <taxon>Eukaryota</taxon>
        <taxon>Metazoa</taxon>
        <taxon>Spiralia</taxon>
        <taxon>Lophotrochozoa</taxon>
        <taxon>Mollusca</taxon>
        <taxon>Gastropoda</taxon>
        <taxon>Heterobranchia</taxon>
        <taxon>Euthyneura</taxon>
        <taxon>Panpulmonata</taxon>
        <taxon>Hygrophila</taxon>
        <taxon>Lymnaeoidea</taxon>
        <taxon>Planorbidae</taxon>
        <taxon>Biomphalaria</taxon>
    </lineage>
</organism>
<dbReference type="SUPFAM" id="SSF57850">
    <property type="entry name" value="RING/U-box"/>
    <property type="match status" value="1"/>
</dbReference>
<keyword evidence="3" id="KW-0862">Zinc</keyword>
<dbReference type="EnsemblMetazoa" id="BGLB026099-RA">
    <property type="protein sequence ID" value="BGLB026099-PA"/>
    <property type="gene ID" value="BGLB026099"/>
</dbReference>
<evidence type="ECO:0000313" key="8">
    <source>
        <dbReference type="Proteomes" id="UP000076420"/>
    </source>
</evidence>
<reference evidence="7" key="1">
    <citation type="submission" date="2020-05" db="UniProtKB">
        <authorList>
            <consortium name="EnsemblMetazoa"/>
        </authorList>
    </citation>
    <scope>IDENTIFICATION</scope>
    <source>
        <strain evidence="7">BB02</strain>
    </source>
</reference>
<dbReference type="Proteomes" id="UP000076420">
    <property type="component" value="Unassembled WGS sequence"/>
</dbReference>
<evidence type="ECO:0000256" key="4">
    <source>
        <dbReference type="PROSITE-ProRule" id="PRU00175"/>
    </source>
</evidence>
<feature type="transmembrane region" description="Helical" evidence="5">
    <location>
        <begin position="239"/>
        <end position="272"/>
    </location>
</feature>
<dbReference type="InterPro" id="IPR017907">
    <property type="entry name" value="Znf_RING_CS"/>
</dbReference>
<dbReference type="PROSITE" id="PS00518">
    <property type="entry name" value="ZF_RING_1"/>
    <property type="match status" value="1"/>
</dbReference>
<dbReference type="GO" id="GO:0008270">
    <property type="term" value="F:zinc ion binding"/>
    <property type="evidence" value="ECO:0007669"/>
    <property type="project" value="UniProtKB-KW"/>
</dbReference>
<sequence length="273" mass="30958">MVEPAQQPKVFSEHWSLFLRCTICLGYLHEPHTLSCGHTFCTRCLKKLAEVTQEENPDVTIRRLKLSCPTCRHSIPAKKILQGKLSTCIILKQMIELWKKETMLLASSTICPHRTICTQTCLDSEPAVLEMNAVYEKNTERPQHLEEYIDLIKQRVAEAKEEIEFDSQEFAYTKCACLWSDVDGGRQRGNLSHDSDSSASSEYESSASLSSASVLDIYSRINLPQITAIDCTPGRFALMIIWCVYSVVIVGLAEAFLSYIILFTLFFFLIVLK</sequence>
<dbReference type="Pfam" id="PF15227">
    <property type="entry name" value="zf-C3HC4_4"/>
    <property type="match status" value="1"/>
</dbReference>
<dbReference type="VEuPathDB" id="VectorBase:BGLB026099"/>
<dbReference type="PANTHER" id="PTHR25462">
    <property type="entry name" value="BONUS, ISOFORM C-RELATED"/>
    <property type="match status" value="1"/>
</dbReference>
<accession>A0A2C9L217</accession>
<keyword evidence="2 4" id="KW-0863">Zinc-finger</keyword>
<evidence type="ECO:0000259" key="6">
    <source>
        <dbReference type="PROSITE" id="PS50089"/>
    </source>
</evidence>
<evidence type="ECO:0000313" key="7">
    <source>
        <dbReference type="EnsemblMetazoa" id="BGLB026099-PA"/>
    </source>
</evidence>
<dbReference type="OrthoDB" id="6105938at2759"/>
<gene>
    <name evidence="7" type="primary">106055019</name>
</gene>
<dbReference type="GO" id="GO:0061630">
    <property type="term" value="F:ubiquitin protein ligase activity"/>
    <property type="evidence" value="ECO:0007669"/>
    <property type="project" value="TreeGrafter"/>
</dbReference>
<feature type="domain" description="RING-type" evidence="6">
    <location>
        <begin position="21"/>
        <end position="72"/>
    </location>
</feature>
<dbReference type="InterPro" id="IPR013083">
    <property type="entry name" value="Znf_RING/FYVE/PHD"/>
</dbReference>
<dbReference type="PROSITE" id="PS50089">
    <property type="entry name" value="ZF_RING_2"/>
    <property type="match status" value="1"/>
</dbReference>
<dbReference type="KEGG" id="bgt:106055019"/>
<protein>
    <recommendedName>
        <fullName evidence="6">RING-type domain-containing protein</fullName>
    </recommendedName>
</protein>
<dbReference type="Gene3D" id="3.30.40.10">
    <property type="entry name" value="Zinc/RING finger domain, C3HC4 (zinc finger)"/>
    <property type="match status" value="1"/>
</dbReference>
<evidence type="ECO:0000256" key="3">
    <source>
        <dbReference type="ARBA" id="ARBA00022833"/>
    </source>
</evidence>
<name>A0A2C9L217_BIOGL</name>
<evidence type="ECO:0000256" key="1">
    <source>
        <dbReference type="ARBA" id="ARBA00022723"/>
    </source>
</evidence>
<dbReference type="STRING" id="6526.A0A2C9L217"/>
<dbReference type="GO" id="GO:0005654">
    <property type="term" value="C:nucleoplasm"/>
    <property type="evidence" value="ECO:0007669"/>
    <property type="project" value="TreeGrafter"/>
</dbReference>
<evidence type="ECO:0000256" key="2">
    <source>
        <dbReference type="ARBA" id="ARBA00022771"/>
    </source>
</evidence>
<dbReference type="RefSeq" id="XP_013066586.2">
    <property type="nucleotide sequence ID" value="XM_013211132.2"/>
</dbReference>
<keyword evidence="5" id="KW-0472">Membrane</keyword>
<proteinExistence type="predicted"/>
<keyword evidence="5" id="KW-0812">Transmembrane</keyword>
<dbReference type="InterPro" id="IPR001841">
    <property type="entry name" value="Znf_RING"/>
</dbReference>
<keyword evidence="5" id="KW-1133">Transmembrane helix</keyword>
<evidence type="ECO:0000256" key="5">
    <source>
        <dbReference type="SAM" id="Phobius"/>
    </source>
</evidence>
<dbReference type="VEuPathDB" id="VectorBase:BGLAX_029777"/>
<keyword evidence="1" id="KW-0479">Metal-binding</keyword>
<dbReference type="SMART" id="SM00184">
    <property type="entry name" value="RING"/>
    <property type="match status" value="1"/>
</dbReference>
<dbReference type="PANTHER" id="PTHR25462:SF296">
    <property type="entry name" value="MEIOTIC P26, ISOFORM F"/>
    <property type="match status" value="1"/>
</dbReference>